<accession>C1N8R7</accession>
<gene>
    <name evidence="2" type="ORF">MICPUCDRAFT_54215</name>
</gene>
<feature type="compositionally biased region" description="Polar residues" evidence="1">
    <location>
        <begin position="29"/>
        <end position="40"/>
    </location>
</feature>
<dbReference type="RefSeq" id="XP_003064494.1">
    <property type="nucleotide sequence ID" value="XM_003064448.1"/>
</dbReference>
<dbReference type="EMBL" id="GG663751">
    <property type="protein sequence ID" value="EEH51399.1"/>
    <property type="molecule type" value="Genomic_DNA"/>
</dbReference>
<evidence type="ECO:0000313" key="3">
    <source>
        <dbReference type="Proteomes" id="UP000001876"/>
    </source>
</evidence>
<dbReference type="KEGG" id="mpp:MICPUCDRAFT_54215"/>
<evidence type="ECO:0000256" key="1">
    <source>
        <dbReference type="SAM" id="MobiDB-lite"/>
    </source>
</evidence>
<dbReference type="AlphaFoldDB" id="C1N8R7"/>
<name>C1N8R7_MICPC</name>
<proteinExistence type="predicted"/>
<sequence length="114" mass="12703">MARAVQGASISTPSVSWRRSPVPRRRRPFTNTSSSRSQAGCTARRKGDPPGLKWPDNFPEGLFEFRGGSHNVEVETLLVVDPDMFHVANRPDMPSSLPRENKASSPNRRKAIFT</sequence>
<feature type="region of interest" description="Disordered" evidence="1">
    <location>
        <begin position="1"/>
        <end position="55"/>
    </location>
</feature>
<dbReference type="GeneID" id="9689935"/>
<protein>
    <submittedName>
        <fullName evidence="2">Predicted protein</fullName>
    </submittedName>
</protein>
<dbReference type="Proteomes" id="UP000001876">
    <property type="component" value="Unassembled WGS sequence"/>
</dbReference>
<evidence type="ECO:0000313" key="2">
    <source>
        <dbReference type="EMBL" id="EEH51399.1"/>
    </source>
</evidence>
<organism evidence="3">
    <name type="scientific">Micromonas pusilla (strain CCMP1545)</name>
    <name type="common">Picoplanktonic green alga</name>
    <dbReference type="NCBI Taxonomy" id="564608"/>
    <lineage>
        <taxon>Eukaryota</taxon>
        <taxon>Viridiplantae</taxon>
        <taxon>Chlorophyta</taxon>
        <taxon>Mamiellophyceae</taxon>
        <taxon>Mamiellales</taxon>
        <taxon>Mamiellaceae</taxon>
        <taxon>Micromonas</taxon>
    </lineage>
</organism>
<feature type="region of interest" description="Disordered" evidence="1">
    <location>
        <begin position="89"/>
        <end position="114"/>
    </location>
</feature>
<reference evidence="2 3" key="1">
    <citation type="journal article" date="2009" name="Science">
        <title>Green evolution and dynamic adaptations revealed by genomes of the marine picoeukaryotes Micromonas.</title>
        <authorList>
            <person name="Worden A.Z."/>
            <person name="Lee J.H."/>
            <person name="Mock T."/>
            <person name="Rouze P."/>
            <person name="Simmons M.P."/>
            <person name="Aerts A.L."/>
            <person name="Allen A.E."/>
            <person name="Cuvelier M.L."/>
            <person name="Derelle E."/>
            <person name="Everett M.V."/>
            <person name="Foulon E."/>
            <person name="Grimwood J."/>
            <person name="Gundlach H."/>
            <person name="Henrissat B."/>
            <person name="Napoli C."/>
            <person name="McDonald S.M."/>
            <person name="Parker M.S."/>
            <person name="Rombauts S."/>
            <person name="Salamov A."/>
            <person name="Von Dassow P."/>
            <person name="Badger J.H."/>
            <person name="Coutinho P.M."/>
            <person name="Demir E."/>
            <person name="Dubchak I."/>
            <person name="Gentemann C."/>
            <person name="Eikrem W."/>
            <person name="Gready J.E."/>
            <person name="John U."/>
            <person name="Lanier W."/>
            <person name="Lindquist E.A."/>
            <person name="Lucas S."/>
            <person name="Mayer K.F."/>
            <person name="Moreau H."/>
            <person name="Not F."/>
            <person name="Otillar R."/>
            <person name="Panaud O."/>
            <person name="Pangilinan J."/>
            <person name="Paulsen I."/>
            <person name="Piegu B."/>
            <person name="Poliakov A."/>
            <person name="Robbens S."/>
            <person name="Schmutz J."/>
            <person name="Toulza E."/>
            <person name="Wyss T."/>
            <person name="Zelensky A."/>
            <person name="Zhou K."/>
            <person name="Armbrust E.V."/>
            <person name="Bhattacharya D."/>
            <person name="Goodenough U.W."/>
            <person name="Van de Peer Y."/>
            <person name="Grigoriev I.V."/>
        </authorList>
    </citation>
    <scope>NUCLEOTIDE SEQUENCE [LARGE SCALE GENOMIC DNA]</scope>
    <source>
        <strain evidence="2 3">CCMP1545</strain>
    </source>
</reference>
<keyword evidence="3" id="KW-1185">Reference proteome</keyword>
<feature type="compositionally biased region" description="Low complexity" evidence="1">
    <location>
        <begin position="11"/>
        <end position="20"/>
    </location>
</feature>